<evidence type="ECO:0000313" key="2">
    <source>
        <dbReference type="Proteomes" id="UP000887159"/>
    </source>
</evidence>
<organism evidence="1 2">
    <name type="scientific">Trichonephila clavipes</name>
    <name type="common">Golden silk orbweaver</name>
    <name type="synonym">Nephila clavipes</name>
    <dbReference type="NCBI Taxonomy" id="2585209"/>
    <lineage>
        <taxon>Eukaryota</taxon>
        <taxon>Metazoa</taxon>
        <taxon>Ecdysozoa</taxon>
        <taxon>Arthropoda</taxon>
        <taxon>Chelicerata</taxon>
        <taxon>Arachnida</taxon>
        <taxon>Araneae</taxon>
        <taxon>Araneomorphae</taxon>
        <taxon>Entelegynae</taxon>
        <taxon>Araneoidea</taxon>
        <taxon>Nephilidae</taxon>
        <taxon>Trichonephila</taxon>
    </lineage>
</organism>
<sequence length="85" mass="8864">MCKGCGGDFDKALTNVQLNVLRSEQNSGINALRAAEIILKNTINAFGIVQSLASVSMAAGYAGVHITDSAFGGNCVCFDPDHCDI</sequence>
<name>A0A8X6VKZ2_TRICX</name>
<protein>
    <submittedName>
        <fullName evidence="1">Uncharacterized protein</fullName>
    </submittedName>
</protein>
<accession>A0A8X6VKZ2</accession>
<keyword evidence="2" id="KW-1185">Reference proteome</keyword>
<comment type="caution">
    <text evidence="1">The sequence shown here is derived from an EMBL/GenBank/DDBJ whole genome shotgun (WGS) entry which is preliminary data.</text>
</comment>
<dbReference type="AlphaFoldDB" id="A0A8X6VKZ2"/>
<evidence type="ECO:0000313" key="1">
    <source>
        <dbReference type="EMBL" id="GFY11199.1"/>
    </source>
</evidence>
<dbReference type="Proteomes" id="UP000887159">
    <property type="component" value="Unassembled WGS sequence"/>
</dbReference>
<reference evidence="1" key="1">
    <citation type="submission" date="2020-08" db="EMBL/GenBank/DDBJ databases">
        <title>Multicomponent nature underlies the extraordinary mechanical properties of spider dragline silk.</title>
        <authorList>
            <person name="Kono N."/>
            <person name="Nakamura H."/>
            <person name="Mori M."/>
            <person name="Yoshida Y."/>
            <person name="Ohtoshi R."/>
            <person name="Malay A.D."/>
            <person name="Moran D.A.P."/>
            <person name="Tomita M."/>
            <person name="Numata K."/>
            <person name="Arakawa K."/>
        </authorList>
    </citation>
    <scope>NUCLEOTIDE SEQUENCE</scope>
</reference>
<dbReference type="EMBL" id="BMAU01021304">
    <property type="protein sequence ID" value="GFY11199.1"/>
    <property type="molecule type" value="Genomic_DNA"/>
</dbReference>
<proteinExistence type="predicted"/>
<gene>
    <name evidence="1" type="ORF">TNCV_4471851</name>
</gene>